<feature type="region of interest" description="Disordered" evidence="1">
    <location>
        <begin position="1"/>
        <end position="157"/>
    </location>
</feature>
<dbReference type="STRING" id="34475.A0A4Y9YL00"/>
<sequence length="157" mass="16366">MSAAYGNPPRGNETRWNNDPNSYGTQNSSNQNSSANDQPGFQPGFEDQGYTRREGARDNNAVPGAQYTAGHGDSLGNTGPYPGNTSDNNVPGAGTGDWQQSNAGGNAGDQGWNNNQGTGGHPSVGQRVKGTAEKVAGKVTGNTGTQQRGEQRRENVN</sequence>
<name>A0A4Y9YL00_9APHY</name>
<proteinExistence type="predicted"/>
<protein>
    <submittedName>
        <fullName evidence="2">Uncharacterized protein</fullName>
    </submittedName>
</protein>
<accession>A0A4Y9YL00</accession>
<organism evidence="2 3">
    <name type="scientific">Rhodofomes roseus</name>
    <dbReference type="NCBI Taxonomy" id="34475"/>
    <lineage>
        <taxon>Eukaryota</taxon>
        <taxon>Fungi</taxon>
        <taxon>Dikarya</taxon>
        <taxon>Basidiomycota</taxon>
        <taxon>Agaricomycotina</taxon>
        <taxon>Agaricomycetes</taxon>
        <taxon>Polyporales</taxon>
        <taxon>Rhodofomes</taxon>
    </lineage>
</organism>
<reference evidence="2 3" key="1">
    <citation type="submission" date="2019-01" db="EMBL/GenBank/DDBJ databases">
        <title>Genome sequencing of the rare red list fungi Fomitopsis rosea.</title>
        <authorList>
            <person name="Buettner E."/>
            <person name="Kellner H."/>
        </authorList>
    </citation>
    <scope>NUCLEOTIDE SEQUENCE [LARGE SCALE GENOMIC DNA]</scope>
    <source>
        <strain evidence="2 3">DSM 105464</strain>
    </source>
</reference>
<comment type="caution">
    <text evidence="2">The sequence shown here is derived from an EMBL/GenBank/DDBJ whole genome shotgun (WGS) entry which is preliminary data.</text>
</comment>
<evidence type="ECO:0000313" key="2">
    <source>
        <dbReference type="EMBL" id="TFY62468.1"/>
    </source>
</evidence>
<gene>
    <name evidence="2" type="ORF">EVJ58_g3842</name>
</gene>
<dbReference type="EMBL" id="SEKV01000165">
    <property type="protein sequence ID" value="TFY62468.1"/>
    <property type="molecule type" value="Genomic_DNA"/>
</dbReference>
<dbReference type="Proteomes" id="UP000298390">
    <property type="component" value="Unassembled WGS sequence"/>
</dbReference>
<dbReference type="AlphaFoldDB" id="A0A4Y9YL00"/>
<evidence type="ECO:0000313" key="3">
    <source>
        <dbReference type="Proteomes" id="UP000298390"/>
    </source>
</evidence>
<feature type="compositionally biased region" description="Low complexity" evidence="1">
    <location>
        <begin position="21"/>
        <end position="38"/>
    </location>
</feature>
<evidence type="ECO:0000256" key="1">
    <source>
        <dbReference type="SAM" id="MobiDB-lite"/>
    </source>
</evidence>